<dbReference type="KEGG" id="haj:DU500_12150"/>
<dbReference type="OrthoDB" id="301911at2157"/>
<dbReference type="Pfam" id="PF03703">
    <property type="entry name" value="bPH_2"/>
    <property type="match status" value="1"/>
</dbReference>
<dbReference type="KEGG" id="haq:DU484_11880"/>
<reference evidence="3 6" key="2">
    <citation type="submission" date="2018-07" db="EMBL/GenBank/DDBJ databases">
        <title>Genome sequences of Haloplanus sp. CBA1113.</title>
        <authorList>
            <person name="Kim Y.B."/>
            <person name="Roh S.W."/>
        </authorList>
    </citation>
    <scope>NUCLEOTIDE SEQUENCE [LARGE SCALE GENOMIC DNA]</scope>
    <source>
        <strain evidence="3 6">CBA1113</strain>
    </source>
</reference>
<feature type="transmembrane region" description="Helical" evidence="1">
    <location>
        <begin position="39"/>
        <end position="59"/>
    </location>
</feature>
<evidence type="ECO:0000313" key="6">
    <source>
        <dbReference type="Proteomes" id="UP000253273"/>
    </source>
</evidence>
<feature type="domain" description="YdbS-like PH" evidence="2">
    <location>
        <begin position="61"/>
        <end position="139"/>
    </location>
</feature>
<dbReference type="EMBL" id="CP031148">
    <property type="protein sequence ID" value="AXG10487.1"/>
    <property type="molecule type" value="Genomic_DNA"/>
</dbReference>
<dbReference type="AlphaFoldDB" id="A0A345EE65"/>
<organism evidence="4 5">
    <name type="scientific">Haloplanus rubicundus</name>
    <dbReference type="NCBI Taxonomy" id="1547898"/>
    <lineage>
        <taxon>Archaea</taxon>
        <taxon>Methanobacteriati</taxon>
        <taxon>Methanobacteriota</taxon>
        <taxon>Stenosarchaea group</taxon>
        <taxon>Halobacteria</taxon>
        <taxon>Halobacteriales</taxon>
        <taxon>Haloferacaceae</taxon>
        <taxon>Haloplanus</taxon>
    </lineage>
</organism>
<dbReference type="PANTHER" id="PTHR34473:SF3">
    <property type="entry name" value="TRANSMEMBRANE PROTEIN-RELATED"/>
    <property type="match status" value="1"/>
</dbReference>
<keyword evidence="1" id="KW-1133">Transmembrane helix</keyword>
<dbReference type="RefSeq" id="WP_114586248.1">
    <property type="nucleotide sequence ID" value="NZ_CP031148.1"/>
</dbReference>
<keyword evidence="1" id="KW-0472">Membrane</keyword>
<evidence type="ECO:0000313" key="4">
    <source>
        <dbReference type="EMBL" id="AXG10487.1"/>
    </source>
</evidence>
<gene>
    <name evidence="4" type="ORF">DU484_11880</name>
    <name evidence="3" type="ORF">DU500_12150</name>
</gene>
<evidence type="ECO:0000256" key="1">
    <source>
        <dbReference type="SAM" id="Phobius"/>
    </source>
</evidence>
<proteinExistence type="predicted"/>
<evidence type="ECO:0000259" key="2">
    <source>
        <dbReference type="Pfam" id="PF03703"/>
    </source>
</evidence>
<reference evidence="4 5" key="1">
    <citation type="submission" date="2018-07" db="EMBL/GenBank/DDBJ databases">
        <title>Genome sequences of Haloplanus sp. CBA1112.</title>
        <authorList>
            <person name="Kim Y.B."/>
            <person name="Roh S.W."/>
        </authorList>
    </citation>
    <scope>NUCLEOTIDE SEQUENCE [LARGE SCALE GENOMIC DNA]</scope>
    <source>
        <strain evidence="4 5">CBA1112</strain>
    </source>
</reference>
<keyword evidence="1" id="KW-0812">Transmembrane</keyword>
<dbReference type="Proteomes" id="UP000252985">
    <property type="component" value="Chromosome"/>
</dbReference>
<evidence type="ECO:0000313" key="3">
    <source>
        <dbReference type="EMBL" id="AXG07116.1"/>
    </source>
</evidence>
<keyword evidence="6" id="KW-1185">Reference proteome</keyword>
<sequence length="153" mass="16548">MNRLHPRVRVVWGAQAAVTAVVVGLVVFAVSRFALALPVWAPVAAFAVFLVGGVGLALARYRVWRYEVRDDALYLERGVFTRVRTVVPFVRIQHVDSSRGPVERLAGLASTVVYTAGSRGADVTVPGLTPDGADGLRERLKRLAIRAEGEDAV</sequence>
<protein>
    <recommendedName>
        <fullName evidence="2">YdbS-like PH domain-containing protein</fullName>
    </recommendedName>
</protein>
<name>A0A345EE65_9EURY</name>
<evidence type="ECO:0000313" key="5">
    <source>
        <dbReference type="Proteomes" id="UP000252985"/>
    </source>
</evidence>
<feature type="transmembrane region" description="Helical" evidence="1">
    <location>
        <begin position="12"/>
        <end position="33"/>
    </location>
</feature>
<accession>A0A345EE65</accession>
<dbReference type="PANTHER" id="PTHR34473">
    <property type="entry name" value="UPF0699 TRANSMEMBRANE PROTEIN YDBS"/>
    <property type="match status" value="1"/>
</dbReference>
<accession>A0A345E4J4</accession>
<dbReference type="EMBL" id="CP031150">
    <property type="protein sequence ID" value="AXG07116.1"/>
    <property type="molecule type" value="Genomic_DNA"/>
</dbReference>
<dbReference type="InterPro" id="IPR005182">
    <property type="entry name" value="YdbS-like_PH"/>
</dbReference>
<dbReference type="GeneID" id="37287688"/>
<dbReference type="Proteomes" id="UP000253273">
    <property type="component" value="Chromosome"/>
</dbReference>